<dbReference type="InterPro" id="IPR051533">
    <property type="entry name" value="WaaL-like"/>
</dbReference>
<dbReference type="PANTHER" id="PTHR37422">
    <property type="entry name" value="TEICHURONIC ACID BIOSYNTHESIS PROTEIN TUAE"/>
    <property type="match status" value="1"/>
</dbReference>
<dbReference type="PATRIC" id="fig|33888.3.peg.296"/>
<organism evidence="1 2">
    <name type="scientific">Rathayibacter tritici</name>
    <dbReference type="NCBI Taxonomy" id="33888"/>
    <lineage>
        <taxon>Bacteria</taxon>
        <taxon>Bacillati</taxon>
        <taxon>Actinomycetota</taxon>
        <taxon>Actinomycetes</taxon>
        <taxon>Micrococcales</taxon>
        <taxon>Microbacteriaceae</taxon>
        <taxon>Rathayibacter</taxon>
    </lineage>
</organism>
<dbReference type="PANTHER" id="PTHR37422:SF13">
    <property type="entry name" value="LIPOPOLYSACCHARIDE BIOSYNTHESIS PROTEIN PA4999-RELATED"/>
    <property type="match status" value="1"/>
</dbReference>
<proteinExistence type="predicted"/>
<dbReference type="OrthoDB" id="5124923at2"/>
<name>A0A160KQB3_9MICO</name>
<gene>
    <name evidence="1" type="ORF">A6122_0255</name>
</gene>
<dbReference type="Proteomes" id="UP000077071">
    <property type="component" value="Chromosome"/>
</dbReference>
<evidence type="ECO:0000313" key="1">
    <source>
        <dbReference type="EMBL" id="AND15417.1"/>
    </source>
</evidence>
<dbReference type="KEGG" id="rtn:A6122_0255"/>
<accession>A0A160KQB3</accession>
<dbReference type="RefSeq" id="WP_068250654.1">
    <property type="nucleotide sequence ID" value="NZ_CP015515.1"/>
</dbReference>
<protein>
    <submittedName>
        <fullName evidence="1">Uncharacterized protein</fullName>
    </submittedName>
</protein>
<sequence length="484" mass="51214">MIDLLPRRLVVGTLFTVAVIIVAGMGYIFTTRTPGTGAQVVALGVAGIVGAFVLLRVPAHWLPAMALAFFAIVPSPLTPSSFTFRMTLWAVFLIVWAVRRALAPQLWRAPIREWMRELVLTPWRAIAILAFAAFLVWAAVATVRGSFVSAGVSWMASIAVCVGLPMLVFDAQREAVLLRKTWVWLSGLLALYACLELVAQSSPILGPLYAALGTEQDQHWSLYRAEITFGHPLLAGTFLTVGAALAFGAWLQGSRRSDLLLGILASAGVVATVSRGPMAAVAVAVVVGLVAVGVLNPDRSLLRPGSILLAGLIAGVGVLNFEPVTARNNNLDASISAGARDLGVTVAVKAAQLSNWLGSGAATSGISGRNFSDVVIENSFLQLLISVGVPGLLFFVILMIALFGSALSRRDVAPAAGLLGFLVCLAGYNAIDAVRPSHLLLGFLVIICLNPVHVPDFSQGIRMRQPLGVQIFDPPMAAVMRSER</sequence>
<keyword evidence="2" id="KW-1185">Reference proteome</keyword>
<dbReference type="AlphaFoldDB" id="A0A160KQB3"/>
<dbReference type="EMBL" id="CP015515">
    <property type="protein sequence ID" value="AND15417.1"/>
    <property type="molecule type" value="Genomic_DNA"/>
</dbReference>
<dbReference type="STRING" id="33888.A6122_0255"/>
<evidence type="ECO:0000313" key="2">
    <source>
        <dbReference type="Proteomes" id="UP000077071"/>
    </source>
</evidence>
<reference evidence="1 2" key="1">
    <citation type="submission" date="2016-05" db="EMBL/GenBank/DDBJ databases">
        <title>Complete genome sequence of Rathayibacter tritici NCPPB 1953.</title>
        <authorList>
            <person name="Park J."/>
            <person name="Lee H.-H."/>
            <person name="Lee S.-W."/>
            <person name="Seo Y.-S."/>
        </authorList>
    </citation>
    <scope>NUCLEOTIDE SEQUENCE [LARGE SCALE GENOMIC DNA]</scope>
    <source>
        <strain evidence="1 2">NCPPB 1953</strain>
    </source>
</reference>